<evidence type="ECO:0000313" key="3">
    <source>
        <dbReference type="EMBL" id="TXG78481.1"/>
    </source>
</evidence>
<proteinExistence type="inferred from homology"/>
<dbReference type="EMBL" id="SSDS01000014">
    <property type="protein sequence ID" value="TXG78481.1"/>
    <property type="molecule type" value="Genomic_DNA"/>
</dbReference>
<evidence type="ECO:0000259" key="2">
    <source>
        <dbReference type="Pfam" id="PF17482"/>
    </source>
</evidence>
<organism evidence="3 4">
    <name type="scientific">Candidatus Dojkabacteria bacterium</name>
    <dbReference type="NCBI Taxonomy" id="2099670"/>
    <lineage>
        <taxon>Bacteria</taxon>
        <taxon>Candidatus Dojkabacteria</taxon>
    </lineage>
</organism>
<comment type="similarity">
    <text evidence="1">Belongs to the myoviridae tail sheath protein family.</text>
</comment>
<comment type="caution">
    <text evidence="3">The sequence shown here is derived from an EMBL/GenBank/DDBJ whole genome shotgun (WGS) entry which is preliminary data.</text>
</comment>
<gene>
    <name evidence="3" type="ORF">E6Q11_00915</name>
</gene>
<reference evidence="3 4" key="1">
    <citation type="submission" date="2018-09" db="EMBL/GenBank/DDBJ databases">
        <title>Metagenome Assembled Genomes from an Advanced Water Purification Facility.</title>
        <authorList>
            <person name="Stamps B.W."/>
            <person name="Spear J.R."/>
        </authorList>
    </citation>
    <scope>NUCLEOTIDE SEQUENCE [LARGE SCALE GENOMIC DNA]</scope>
    <source>
        <strain evidence="3">Bin_63_2</strain>
    </source>
</reference>
<evidence type="ECO:0000313" key="4">
    <source>
        <dbReference type="Proteomes" id="UP000321026"/>
    </source>
</evidence>
<feature type="domain" description="Tail sheath protein C-terminal" evidence="2">
    <location>
        <begin position="486"/>
        <end position="583"/>
    </location>
</feature>
<accession>A0A5C7JAB2</accession>
<dbReference type="Proteomes" id="UP000321026">
    <property type="component" value="Unassembled WGS sequence"/>
</dbReference>
<sequence length="592" mass="64749">MATLISPGTSFEVINDSYYIARAAATVPLFIFATAEQKTQINGSPASGTFEANVIRQITSVPEGLAMYGLPTFYNHGDVRNEYGLFGALHYVRNVGYCYVMRVDVNLDDSRVKVVAIWDSAVEAAAIRLETLVANTISQYNAANNLTPTSVGYKQTVTATELEALITTAMTPVFNLGSFSIGATVDEIKNDFYDDQVPALPLYTDLTLPPVVGSTYKGLGLELQDWVLNTNGSVVGTEWTPDEAGDYLVELGDQFKLTIPFWTETKLGNSDLERREAIVTAIRASITNQESLRDENLEFNIIACPGFPEIGLNLGALTEELDFEVQGIGDVDLFATPASVVEETPVATPTVDGDGPTTLPGYTRFHSQSICYAYPHVLTSNFDGADIVVPNSAIYPTQMGISDKKANVWWAPAGTDGRGLIPNALNVGYLRGIPGTSDVTFVPVALNKPQRDNLYKNFTNINPIHPVPQVGFCFMGQKNSAGAASLMMRINVYRLVAYIRRQIRKASTPFLFRPGDQKSRDDVKALCDNFLNTLLGARALNDFIVICDESNNPPEAQDQNEVYIDIAIKPVTAIEFMYFRMRVVANANELVG</sequence>
<dbReference type="Gene3D" id="3.30.360.90">
    <property type="match status" value="1"/>
</dbReference>
<name>A0A5C7JAB2_9BACT</name>
<evidence type="ECO:0000256" key="1">
    <source>
        <dbReference type="ARBA" id="ARBA00008005"/>
    </source>
</evidence>
<dbReference type="InterPro" id="IPR052042">
    <property type="entry name" value="Tail_sheath_structural"/>
</dbReference>
<dbReference type="InterPro" id="IPR020287">
    <property type="entry name" value="Tail_sheath_C"/>
</dbReference>
<dbReference type="PANTHER" id="PTHR35861">
    <property type="match status" value="1"/>
</dbReference>
<dbReference type="PANTHER" id="PTHR35861:SF2">
    <property type="entry name" value="FELS-2 PROPHAGE PROTEIN"/>
    <property type="match status" value="1"/>
</dbReference>
<dbReference type="Pfam" id="PF17482">
    <property type="entry name" value="Phage_sheath_1C"/>
    <property type="match status" value="1"/>
</dbReference>
<dbReference type="AlphaFoldDB" id="A0A5C7JAB2"/>
<protein>
    <recommendedName>
        <fullName evidence="2">Tail sheath protein C-terminal domain-containing protein</fullName>
    </recommendedName>
</protein>